<evidence type="ECO:0000313" key="2">
    <source>
        <dbReference type="EnsemblPlants" id="ONIVA11G01000.1"/>
    </source>
</evidence>
<feature type="region of interest" description="Disordered" evidence="1">
    <location>
        <begin position="181"/>
        <end position="204"/>
    </location>
</feature>
<reference evidence="2" key="2">
    <citation type="submission" date="2018-04" db="EMBL/GenBank/DDBJ databases">
        <title>OnivRS2 (Oryza nivara Reference Sequence Version 2).</title>
        <authorList>
            <person name="Zhang J."/>
            <person name="Kudrna D."/>
            <person name="Lee S."/>
            <person name="Talag J."/>
            <person name="Rajasekar S."/>
            <person name="Welchert J."/>
            <person name="Hsing Y.-I."/>
            <person name="Wing R.A."/>
        </authorList>
    </citation>
    <scope>NUCLEOTIDE SEQUENCE [LARGE SCALE GENOMIC DNA]</scope>
    <source>
        <strain evidence="2">SL10</strain>
    </source>
</reference>
<accession>A0A0E0IXC5</accession>
<dbReference type="AlphaFoldDB" id="A0A0E0IXC5"/>
<protein>
    <submittedName>
        <fullName evidence="2">Uncharacterized protein</fullName>
    </submittedName>
</protein>
<dbReference type="HOGENOM" id="CLU_1211455_0_0_1"/>
<name>A0A0E0IXC5_ORYNI</name>
<organism evidence="2">
    <name type="scientific">Oryza nivara</name>
    <name type="common">Indian wild rice</name>
    <name type="synonym">Oryza sativa f. spontanea</name>
    <dbReference type="NCBI Taxonomy" id="4536"/>
    <lineage>
        <taxon>Eukaryota</taxon>
        <taxon>Viridiplantae</taxon>
        <taxon>Streptophyta</taxon>
        <taxon>Embryophyta</taxon>
        <taxon>Tracheophyta</taxon>
        <taxon>Spermatophyta</taxon>
        <taxon>Magnoliopsida</taxon>
        <taxon>Liliopsida</taxon>
        <taxon>Poales</taxon>
        <taxon>Poaceae</taxon>
        <taxon>BOP clade</taxon>
        <taxon>Oryzoideae</taxon>
        <taxon>Oryzeae</taxon>
        <taxon>Oryzinae</taxon>
        <taxon>Oryza</taxon>
    </lineage>
</organism>
<dbReference type="Gramene" id="ONIVA11G01000.1">
    <property type="protein sequence ID" value="ONIVA11G01000.1"/>
    <property type="gene ID" value="ONIVA11G01000"/>
</dbReference>
<dbReference type="Proteomes" id="UP000006591">
    <property type="component" value="Chromosome 11"/>
</dbReference>
<evidence type="ECO:0000256" key="1">
    <source>
        <dbReference type="SAM" id="MobiDB-lite"/>
    </source>
</evidence>
<proteinExistence type="predicted"/>
<sequence length="229" mass="23666">MEPLVVLPLQLLRQYARLGAADELLVLALLPPEVFHPLPRRHVVVELELIAVRPRHGAAHVDALQVFDRGPLGLGVGDGEAERAVRLGLGLEGDVVEHAGGGERVELVAQLRPGVDAAGAQRVEEGGLRGGGGGGGGAGAAVEEGEIRDLVPLLAVQPGERHRQRASREAVRVPVRRRLPSVRARRAGGEEAGQEATDSGGPSLALGSASSIIGGGVEGEAAWHCDCGC</sequence>
<keyword evidence="3" id="KW-1185">Reference proteome</keyword>
<evidence type="ECO:0000313" key="3">
    <source>
        <dbReference type="Proteomes" id="UP000006591"/>
    </source>
</evidence>
<reference evidence="2" key="1">
    <citation type="submission" date="2015-04" db="UniProtKB">
        <authorList>
            <consortium name="EnsemblPlants"/>
        </authorList>
    </citation>
    <scope>IDENTIFICATION</scope>
    <source>
        <strain evidence="2">SL10</strain>
    </source>
</reference>
<dbReference type="EnsemblPlants" id="ONIVA11G01000.1">
    <property type="protein sequence ID" value="ONIVA11G01000.1"/>
    <property type="gene ID" value="ONIVA11G01000"/>
</dbReference>